<name>A0A162G0R7_BDEBC</name>
<dbReference type="GO" id="GO:0015627">
    <property type="term" value="C:type II protein secretion system complex"/>
    <property type="evidence" value="ECO:0007669"/>
    <property type="project" value="InterPro"/>
</dbReference>
<feature type="transmembrane region" description="Helical" evidence="2">
    <location>
        <begin position="15"/>
        <end position="37"/>
    </location>
</feature>
<evidence type="ECO:0000313" key="3">
    <source>
        <dbReference type="EMBL" id="KYG62979.1"/>
    </source>
</evidence>
<reference evidence="3 4" key="1">
    <citation type="submission" date="2016-03" db="EMBL/GenBank/DDBJ databases">
        <authorList>
            <person name="Ploux O."/>
        </authorList>
    </citation>
    <scope>NUCLEOTIDE SEQUENCE [LARGE SCALE GENOMIC DNA]</scope>
    <source>
        <strain evidence="3 4">EC13</strain>
    </source>
</reference>
<proteinExistence type="predicted"/>
<keyword evidence="2" id="KW-1133">Transmembrane helix</keyword>
<dbReference type="InterPro" id="IPR000983">
    <property type="entry name" value="Bac_GSPG_pilin"/>
</dbReference>
<protein>
    <submittedName>
        <fullName evidence="3">Uncharacterized protein</fullName>
    </submittedName>
</protein>
<keyword evidence="2" id="KW-0472">Membrane</keyword>
<evidence type="ECO:0000256" key="1">
    <source>
        <dbReference type="ARBA" id="ARBA00022481"/>
    </source>
</evidence>
<evidence type="ECO:0000256" key="2">
    <source>
        <dbReference type="SAM" id="Phobius"/>
    </source>
</evidence>
<dbReference type="RefSeq" id="WP_063209512.1">
    <property type="nucleotide sequence ID" value="NZ_LUKD01000008.1"/>
</dbReference>
<dbReference type="PRINTS" id="PR00813">
    <property type="entry name" value="BCTERIALGSPG"/>
</dbReference>
<gene>
    <name evidence="3" type="ORF">AZI87_17105</name>
</gene>
<comment type="caution">
    <text evidence="3">The sequence shown here is derived from an EMBL/GenBank/DDBJ whole genome shotgun (WGS) entry which is preliminary data.</text>
</comment>
<dbReference type="Gene3D" id="3.30.700.10">
    <property type="entry name" value="Glycoprotein, Type 4 Pilin"/>
    <property type="match status" value="1"/>
</dbReference>
<dbReference type="Proteomes" id="UP000075799">
    <property type="component" value="Unassembled WGS sequence"/>
</dbReference>
<dbReference type="InterPro" id="IPR045584">
    <property type="entry name" value="Pilin-like"/>
</dbReference>
<feature type="transmembrane region" description="Helical" evidence="2">
    <location>
        <begin position="129"/>
        <end position="147"/>
    </location>
</feature>
<organism evidence="3 4">
    <name type="scientific">Bdellovibrio bacteriovorus</name>
    <dbReference type="NCBI Taxonomy" id="959"/>
    <lineage>
        <taxon>Bacteria</taxon>
        <taxon>Pseudomonadati</taxon>
        <taxon>Bdellovibrionota</taxon>
        <taxon>Bdellovibrionia</taxon>
        <taxon>Bdellovibrionales</taxon>
        <taxon>Pseudobdellovibrionaceae</taxon>
        <taxon>Bdellovibrio</taxon>
    </lineage>
</organism>
<keyword evidence="2" id="KW-0812">Transmembrane</keyword>
<evidence type="ECO:0000313" key="4">
    <source>
        <dbReference type="Proteomes" id="UP000075799"/>
    </source>
</evidence>
<dbReference type="SUPFAM" id="SSF54523">
    <property type="entry name" value="Pili subunits"/>
    <property type="match status" value="1"/>
</dbReference>
<keyword evidence="1" id="KW-0488">Methylation</keyword>
<dbReference type="EMBL" id="LUKD01000008">
    <property type="protein sequence ID" value="KYG62979.1"/>
    <property type="molecule type" value="Genomic_DNA"/>
</dbReference>
<dbReference type="GO" id="GO:0015628">
    <property type="term" value="P:protein secretion by the type II secretion system"/>
    <property type="evidence" value="ECO:0007669"/>
    <property type="project" value="InterPro"/>
</dbReference>
<dbReference type="AlphaFoldDB" id="A0A162G0R7"/>
<sequence>MIEKKVKESEVGFSAWELVIVVAIIGVLLMIAGPNFVKFQRSLKMSEEKTQLAAAYTAMQIQKLEKDPTKANEILNQMSSKYPDFRVPAILPDADPKQSASDVKIGILEYRIGKLEETIKDASSSQPSWWILLLVIPGISAMMGRLLNPLFDYLGAHLKSKAQETLEKK</sequence>
<accession>A0A162G0R7</accession>